<dbReference type="RefSeq" id="WP_131497689.1">
    <property type="nucleotide sequence ID" value="NZ_SJKC01000003.1"/>
</dbReference>
<dbReference type="InterPro" id="IPR025159">
    <property type="entry name" value="AbiEi_N"/>
</dbReference>
<comment type="caution">
    <text evidence="2">The sequence shown here is derived from an EMBL/GenBank/DDBJ whole genome shotgun (WGS) entry which is preliminary data.</text>
</comment>
<evidence type="ECO:0000259" key="1">
    <source>
        <dbReference type="Pfam" id="PF13338"/>
    </source>
</evidence>
<protein>
    <submittedName>
        <fullName evidence="2">Transcriptional regulator</fullName>
    </submittedName>
</protein>
<evidence type="ECO:0000313" key="2">
    <source>
        <dbReference type="EMBL" id="TCC35621.1"/>
    </source>
</evidence>
<proteinExistence type="predicted"/>
<dbReference type="Pfam" id="PF13338">
    <property type="entry name" value="AbiEi_4"/>
    <property type="match status" value="1"/>
</dbReference>
<dbReference type="EMBL" id="SJKC01000003">
    <property type="protein sequence ID" value="TCC35621.1"/>
    <property type="molecule type" value="Genomic_DNA"/>
</dbReference>
<reference evidence="2 3" key="1">
    <citation type="submission" date="2019-02" db="EMBL/GenBank/DDBJ databases">
        <title>Kribbella capetownensis sp. nov. and Kribbella speibonae sp. nov., isolated from soil.</title>
        <authorList>
            <person name="Curtis S.M."/>
            <person name="Norton I."/>
            <person name="Everest G.J."/>
            <person name="Meyers P.R."/>
        </authorList>
    </citation>
    <scope>NUCLEOTIDE SEQUENCE [LARGE SCALE GENOMIC DNA]</scope>
    <source>
        <strain evidence="2 3">YM55</strain>
    </source>
</reference>
<feature type="domain" description="AbiEi antitoxin N-terminal" evidence="1">
    <location>
        <begin position="12"/>
        <end position="55"/>
    </location>
</feature>
<gene>
    <name evidence="2" type="ORF">E0H92_23095</name>
</gene>
<name>A0A4R0IPH0_9ACTN</name>
<evidence type="ECO:0000313" key="3">
    <source>
        <dbReference type="Proteomes" id="UP000294225"/>
    </source>
</evidence>
<sequence length="218" mass="23077">MAGVTLAKLGAVAEQRWGLLTTAQAEEVGVSRKQLSRLTATGVLERVLQGVYRMPGSPELEHQTTYATWLALGGTGPRTSDGVAPVVAAGVTATLLHGIGDFLPDGLDFIVPARKSTRLPGVRLRVRKLTQDEVVPVEGVPTLTVERTIADLLEQHIDRSLVADTLRDAVLQGKLLSPRDLVAYLEPVAAARRLGDGISLAGDLVELSGVSPEGWAHG</sequence>
<dbReference type="Proteomes" id="UP000294225">
    <property type="component" value="Unassembled WGS sequence"/>
</dbReference>
<dbReference type="AlphaFoldDB" id="A0A4R0IPH0"/>
<organism evidence="2 3">
    <name type="scientific">Kribbella speibonae</name>
    <dbReference type="NCBI Taxonomy" id="1572660"/>
    <lineage>
        <taxon>Bacteria</taxon>
        <taxon>Bacillati</taxon>
        <taxon>Actinomycetota</taxon>
        <taxon>Actinomycetes</taxon>
        <taxon>Propionibacteriales</taxon>
        <taxon>Kribbellaceae</taxon>
        <taxon>Kribbella</taxon>
    </lineage>
</organism>
<accession>A0A4R0IPH0</accession>